<protein>
    <submittedName>
        <fullName evidence="2">Uncharacterized protein</fullName>
    </submittedName>
</protein>
<gene>
    <name evidence="2" type="ORF">D8674_006709</name>
</gene>
<reference evidence="2 3" key="1">
    <citation type="submission" date="2019-09" db="EMBL/GenBank/DDBJ databases">
        <authorList>
            <person name="Ou C."/>
        </authorList>
    </citation>
    <scope>NUCLEOTIDE SEQUENCE [LARGE SCALE GENOMIC DNA]</scope>
    <source>
        <strain evidence="2">S2</strain>
        <tissue evidence="2">Leaf</tissue>
    </source>
</reference>
<comment type="caution">
    <text evidence="2">The sequence shown here is derived from an EMBL/GenBank/DDBJ whole genome shotgun (WGS) entry which is preliminary data.</text>
</comment>
<reference evidence="2 3" key="3">
    <citation type="submission" date="2019-11" db="EMBL/GenBank/DDBJ databases">
        <title>A de novo genome assembly of a pear dwarfing rootstock.</title>
        <authorList>
            <person name="Wang F."/>
            <person name="Wang J."/>
            <person name="Li S."/>
            <person name="Zhang Y."/>
            <person name="Fang M."/>
            <person name="Ma L."/>
            <person name="Zhao Y."/>
            <person name="Jiang S."/>
        </authorList>
    </citation>
    <scope>NUCLEOTIDE SEQUENCE [LARGE SCALE GENOMIC DNA]</scope>
    <source>
        <strain evidence="2">S2</strain>
        <tissue evidence="2">Leaf</tissue>
    </source>
</reference>
<dbReference type="PANTHER" id="PTHR33356">
    <property type="entry name" value="TIP41-LIKE PROTEIN"/>
    <property type="match status" value="1"/>
</dbReference>
<sequence length="384" mass="41835">MMDFVCSKPDAKVWDICEAAANYNYKGFIRSSDLSSPSSSSALEDSELVSSDQSTETTTVEDDDYIAELTRQMTHYMLQDDHEKTNTTSSQKNQEFLGSVGWPQYSVWSPLGSSHGSSEGSSLEPTPPETPGKGKVRNSCTYADVLRKLDKLDTRTTNEGLNHHRRIDPSTKVDPGVGFFSKQDLSCGQSQDFQKFEAYYKVKQEDISKKQGSSANGGRQAKICHEQFEPNNYQHLNKGGSCIGSINGGRSKSPTQIGLPGSNPWLNQQAGPGMRAVFLGGSCSKIGSSSGTGVFLPCVIGSTSQSPKKRGCPPVLIPAKVVQALKVHFDRVGDLPRPNAYGTSTQNDALKGGRANTHSTNKRHPRTVPDMNTKEIGLPQEWTY</sequence>
<proteinExistence type="predicted"/>
<feature type="compositionally biased region" description="Low complexity" evidence="1">
    <location>
        <begin position="36"/>
        <end position="52"/>
    </location>
</feature>
<accession>A0A5N5G0S1</accession>
<name>A0A5N5G0S1_9ROSA</name>
<dbReference type="AlphaFoldDB" id="A0A5N5G0S1"/>
<feature type="region of interest" description="Disordered" evidence="1">
    <location>
        <begin position="111"/>
        <end position="138"/>
    </location>
</feature>
<evidence type="ECO:0000313" key="2">
    <source>
        <dbReference type="EMBL" id="KAB2606992.1"/>
    </source>
</evidence>
<organism evidence="2 3">
    <name type="scientific">Pyrus ussuriensis x Pyrus communis</name>
    <dbReference type="NCBI Taxonomy" id="2448454"/>
    <lineage>
        <taxon>Eukaryota</taxon>
        <taxon>Viridiplantae</taxon>
        <taxon>Streptophyta</taxon>
        <taxon>Embryophyta</taxon>
        <taxon>Tracheophyta</taxon>
        <taxon>Spermatophyta</taxon>
        <taxon>Magnoliopsida</taxon>
        <taxon>eudicotyledons</taxon>
        <taxon>Gunneridae</taxon>
        <taxon>Pentapetalae</taxon>
        <taxon>rosids</taxon>
        <taxon>fabids</taxon>
        <taxon>Rosales</taxon>
        <taxon>Rosaceae</taxon>
        <taxon>Amygdaloideae</taxon>
        <taxon>Maleae</taxon>
        <taxon>Pyrus</taxon>
    </lineage>
</organism>
<dbReference type="OrthoDB" id="1709562at2759"/>
<dbReference type="Proteomes" id="UP000327157">
    <property type="component" value="Chromosome 11"/>
</dbReference>
<feature type="compositionally biased region" description="Low complexity" evidence="1">
    <location>
        <begin position="111"/>
        <end position="124"/>
    </location>
</feature>
<keyword evidence="3" id="KW-1185">Reference proteome</keyword>
<evidence type="ECO:0000313" key="3">
    <source>
        <dbReference type="Proteomes" id="UP000327157"/>
    </source>
</evidence>
<reference evidence="3" key="2">
    <citation type="submission" date="2019-10" db="EMBL/GenBank/DDBJ databases">
        <title>A de novo genome assembly of a pear dwarfing rootstock.</title>
        <authorList>
            <person name="Wang F."/>
            <person name="Wang J."/>
            <person name="Li S."/>
            <person name="Zhang Y."/>
            <person name="Fang M."/>
            <person name="Ma L."/>
            <person name="Zhao Y."/>
            <person name="Jiang S."/>
        </authorList>
    </citation>
    <scope>NUCLEOTIDE SEQUENCE [LARGE SCALE GENOMIC DNA]</scope>
</reference>
<feature type="region of interest" description="Disordered" evidence="1">
    <location>
        <begin position="335"/>
        <end position="384"/>
    </location>
</feature>
<evidence type="ECO:0000256" key="1">
    <source>
        <dbReference type="SAM" id="MobiDB-lite"/>
    </source>
</evidence>
<feature type="region of interest" description="Disordered" evidence="1">
    <location>
        <begin position="36"/>
        <end position="61"/>
    </location>
</feature>
<dbReference type="EMBL" id="SMOL01000559">
    <property type="protein sequence ID" value="KAB2606992.1"/>
    <property type="molecule type" value="Genomic_DNA"/>
</dbReference>
<dbReference type="PANTHER" id="PTHR33356:SF16">
    <property type="entry name" value="G PATCH DOMAIN PROTEIN"/>
    <property type="match status" value="1"/>
</dbReference>